<dbReference type="PANTHER" id="PTHR28544">
    <property type="entry name" value="PROTEIN FAM45A-RELATED"/>
    <property type="match status" value="1"/>
</dbReference>
<proteinExistence type="predicted"/>
<evidence type="ECO:0000313" key="3">
    <source>
        <dbReference type="Proteomes" id="UP000823872"/>
    </source>
</evidence>
<accession>A0ABI7WRE1</accession>
<organism evidence="2 3">
    <name type="scientific">Felis catus</name>
    <name type="common">Cat</name>
    <name type="synonym">Felis silvestris catus</name>
    <dbReference type="NCBI Taxonomy" id="9685"/>
    <lineage>
        <taxon>Eukaryota</taxon>
        <taxon>Metazoa</taxon>
        <taxon>Chordata</taxon>
        <taxon>Craniata</taxon>
        <taxon>Vertebrata</taxon>
        <taxon>Euteleostomi</taxon>
        <taxon>Mammalia</taxon>
        <taxon>Eutheria</taxon>
        <taxon>Laurasiatheria</taxon>
        <taxon>Carnivora</taxon>
        <taxon>Feliformia</taxon>
        <taxon>Felidae</taxon>
        <taxon>Felinae</taxon>
        <taxon>Felis</taxon>
    </lineage>
</organism>
<dbReference type="PANTHER" id="PTHR28544:SF1">
    <property type="entry name" value="DENN DOMAIN-CONTAINING PROTEIN 10-RELATED"/>
    <property type="match status" value="1"/>
</dbReference>
<sequence length="136" mass="15089">MAAAEAADTQLMLGVGLIGEDEGALPRSPAPQFGLRLGPGWPLLPRSPAPPAVRSDHLSTVEKDTNGEVLWVWCYPSTTATLRNLLLRKCCLTDENKLLHPFVFGQYRRTWFYITTVEVPDSSVLIKNVPETWEPS</sequence>
<dbReference type="GeneTree" id="ENSGT00390000014431"/>
<keyword evidence="3" id="KW-1185">Reference proteome</keyword>
<name>A0ABI7WRE1_FELCA</name>
<evidence type="ECO:0000313" key="2">
    <source>
        <dbReference type="Ensembl" id="ENSFCTP00005012829.1"/>
    </source>
</evidence>
<keyword evidence="1" id="KW-0344">Guanine-nucleotide releasing factor</keyword>
<evidence type="ECO:0000256" key="1">
    <source>
        <dbReference type="ARBA" id="ARBA00022658"/>
    </source>
</evidence>
<reference evidence="2" key="3">
    <citation type="submission" date="2025-09" db="UniProtKB">
        <authorList>
            <consortium name="Ensembl"/>
        </authorList>
    </citation>
    <scope>IDENTIFICATION</scope>
    <source>
        <strain evidence="2">breed Abyssinian</strain>
    </source>
</reference>
<protein>
    <submittedName>
        <fullName evidence="2">DENN domain containing 10</fullName>
    </submittedName>
</protein>
<dbReference type="InterPro" id="IPR042431">
    <property type="entry name" value="FAM45"/>
</dbReference>
<reference evidence="2 3" key="1">
    <citation type="submission" date="2021-02" db="EMBL/GenBank/DDBJ databases">
        <title>Safari Cat Assemblies.</title>
        <authorList>
            <person name="Bredemeyer K.R."/>
            <person name="Murphy W.J."/>
        </authorList>
    </citation>
    <scope>NUCLEOTIDE SEQUENCE [LARGE SCALE GENOMIC DNA]</scope>
</reference>
<dbReference type="Proteomes" id="UP000823872">
    <property type="component" value="Chromosome D2"/>
</dbReference>
<gene>
    <name evidence="2" type="primary">DENND10</name>
</gene>
<dbReference type="Ensembl" id="ENSFCTT00005019583.1">
    <property type="protein sequence ID" value="ENSFCTP00005012829.1"/>
    <property type="gene ID" value="ENSFCTG00005007025.1"/>
</dbReference>
<reference evidence="2" key="2">
    <citation type="submission" date="2025-08" db="UniProtKB">
        <authorList>
            <consortium name="Ensembl"/>
        </authorList>
    </citation>
    <scope>IDENTIFICATION</scope>
    <source>
        <strain evidence="2">breed Abyssinian</strain>
    </source>
</reference>